<gene>
    <name evidence="1" type="ORF">IP91_01198</name>
</gene>
<proteinExistence type="predicted"/>
<keyword evidence="2" id="KW-1185">Reference proteome</keyword>
<protein>
    <submittedName>
        <fullName evidence="1">Uncharacterized protein</fullName>
    </submittedName>
</protein>
<reference evidence="1 2" key="1">
    <citation type="journal article" date="2015" name="Stand. Genomic Sci.">
        <title>Genomic Encyclopedia of Bacterial and Archaeal Type Strains, Phase III: the genomes of soil and plant-associated and newly described type strains.</title>
        <authorList>
            <person name="Whitman W.B."/>
            <person name="Woyke T."/>
            <person name="Klenk H.P."/>
            <person name="Zhou Y."/>
            <person name="Lilburn T.G."/>
            <person name="Beck B.J."/>
            <person name="De Vos P."/>
            <person name="Vandamme P."/>
            <person name="Eisen J.A."/>
            <person name="Garrity G."/>
            <person name="Hugenholtz P."/>
            <person name="Kyrpides N.C."/>
        </authorList>
    </citation>
    <scope>NUCLEOTIDE SEQUENCE [LARGE SCALE GENOMIC DNA]</scope>
    <source>
        <strain evidence="1 2">CGMCC 1.10822</strain>
    </source>
</reference>
<dbReference type="RefSeq" id="WP_145647810.1">
    <property type="nucleotide sequence ID" value="NZ_VLLB01000001.1"/>
</dbReference>
<dbReference type="Proteomes" id="UP000318431">
    <property type="component" value="Unassembled WGS sequence"/>
</dbReference>
<accession>A0A562RM36</accession>
<organism evidence="1 2">
    <name type="scientific">Pseudoduganella lurida</name>
    <dbReference type="NCBI Taxonomy" id="1036180"/>
    <lineage>
        <taxon>Bacteria</taxon>
        <taxon>Pseudomonadati</taxon>
        <taxon>Pseudomonadota</taxon>
        <taxon>Betaproteobacteria</taxon>
        <taxon>Burkholderiales</taxon>
        <taxon>Oxalobacteraceae</taxon>
        <taxon>Telluria group</taxon>
        <taxon>Pseudoduganella</taxon>
    </lineage>
</organism>
<dbReference type="OrthoDB" id="8759616at2"/>
<comment type="caution">
    <text evidence="1">The sequence shown here is derived from an EMBL/GenBank/DDBJ whole genome shotgun (WGS) entry which is preliminary data.</text>
</comment>
<evidence type="ECO:0000313" key="2">
    <source>
        <dbReference type="Proteomes" id="UP000318431"/>
    </source>
</evidence>
<evidence type="ECO:0000313" key="1">
    <source>
        <dbReference type="EMBL" id="TWI70118.1"/>
    </source>
</evidence>
<name>A0A562RM36_9BURK</name>
<dbReference type="AlphaFoldDB" id="A0A562RM36"/>
<sequence>MVKKRIQQIWQAGLEDFAARRAKVQSGRGARAARAGIVADLGRESAVKPSPRQQALGREADEGVRRAVLEAIAPLHRELAAVKEEVADLRARLEVANAAAGERKAKAAGKKH</sequence>
<dbReference type="EMBL" id="VLLB01000001">
    <property type="protein sequence ID" value="TWI70118.1"/>
    <property type="molecule type" value="Genomic_DNA"/>
</dbReference>